<gene>
    <name evidence="2" type="ORF">ACFOW6_12835</name>
</gene>
<proteinExistence type="predicted"/>
<keyword evidence="3" id="KW-1185">Reference proteome</keyword>
<dbReference type="PANTHER" id="PTHR33608:SF6">
    <property type="entry name" value="BLL2464 PROTEIN"/>
    <property type="match status" value="1"/>
</dbReference>
<sequence>MAALPGRSGSAVASLRQGAERLAGPLPALQVAAERVAATVAQGLHGRRRTGQGEAFWQFRPYETGDRLQQIDWRQSAKGDRLYVREQEWEAAQSLWLWSDPSGSMDWSSQARRLPTKKQRAELLAMALACLLLKAGERVALLDSPRPPATGRSALARLCLELEARHNTAGGTPIADLPHDPRVPRHARLVLLGDFLNADDEVYDRLRRYAENGVQGHLVQVLDPAELAFPYQGRVRFRGLEGEPSWLVNRSESLREDYLQTLEIRRGRLAEAARALGWSYTLHVTEHPAEGQLLQLHQLLANGPRMGSR</sequence>
<name>A0ABV8UNJ7_9PROT</name>
<evidence type="ECO:0000313" key="3">
    <source>
        <dbReference type="Proteomes" id="UP001595799"/>
    </source>
</evidence>
<dbReference type="InterPro" id="IPR002881">
    <property type="entry name" value="DUF58"/>
</dbReference>
<accession>A0ABV8UNJ7</accession>
<dbReference type="EMBL" id="JBHSCW010000007">
    <property type="protein sequence ID" value="MFC4352428.1"/>
    <property type="molecule type" value="Genomic_DNA"/>
</dbReference>
<dbReference type="Pfam" id="PF01882">
    <property type="entry name" value="DUF58"/>
    <property type="match status" value="1"/>
</dbReference>
<dbReference type="Proteomes" id="UP001595799">
    <property type="component" value="Unassembled WGS sequence"/>
</dbReference>
<reference evidence="3" key="1">
    <citation type="journal article" date="2019" name="Int. J. Syst. Evol. Microbiol.">
        <title>The Global Catalogue of Microorganisms (GCM) 10K type strain sequencing project: providing services to taxonomists for standard genome sequencing and annotation.</title>
        <authorList>
            <consortium name="The Broad Institute Genomics Platform"/>
            <consortium name="The Broad Institute Genome Sequencing Center for Infectious Disease"/>
            <person name="Wu L."/>
            <person name="Ma J."/>
        </authorList>
    </citation>
    <scope>NUCLEOTIDE SEQUENCE [LARGE SCALE GENOMIC DNA]</scope>
    <source>
        <strain evidence="3">CECT 8472</strain>
    </source>
</reference>
<dbReference type="RefSeq" id="WP_382422780.1">
    <property type="nucleotide sequence ID" value="NZ_JBHSCW010000007.1"/>
</dbReference>
<protein>
    <submittedName>
        <fullName evidence="2">DUF58 domain-containing protein</fullName>
    </submittedName>
</protein>
<organism evidence="2 3">
    <name type="scientific">Fodinicurvata halophila</name>
    <dbReference type="NCBI Taxonomy" id="1419723"/>
    <lineage>
        <taxon>Bacteria</taxon>
        <taxon>Pseudomonadati</taxon>
        <taxon>Pseudomonadota</taxon>
        <taxon>Alphaproteobacteria</taxon>
        <taxon>Rhodospirillales</taxon>
        <taxon>Rhodovibrionaceae</taxon>
        <taxon>Fodinicurvata</taxon>
    </lineage>
</organism>
<comment type="caution">
    <text evidence="2">The sequence shown here is derived from an EMBL/GenBank/DDBJ whole genome shotgun (WGS) entry which is preliminary data.</text>
</comment>
<evidence type="ECO:0000259" key="1">
    <source>
        <dbReference type="Pfam" id="PF01882"/>
    </source>
</evidence>
<feature type="domain" description="DUF58" evidence="1">
    <location>
        <begin position="59"/>
        <end position="261"/>
    </location>
</feature>
<evidence type="ECO:0000313" key="2">
    <source>
        <dbReference type="EMBL" id="MFC4352428.1"/>
    </source>
</evidence>
<dbReference type="PANTHER" id="PTHR33608">
    <property type="entry name" value="BLL2464 PROTEIN"/>
    <property type="match status" value="1"/>
</dbReference>